<protein>
    <submittedName>
        <fullName evidence="1">Uncharacterized protein</fullName>
    </submittedName>
</protein>
<dbReference type="EMBL" id="CP021056">
    <property type="protein sequence ID" value="QXE22417.1"/>
    <property type="molecule type" value="Genomic_DNA"/>
</dbReference>
<accession>A0A975T5B0</accession>
<dbReference type="AlphaFoldDB" id="A0A975T5B0"/>
<gene>
    <name evidence="1" type="ORF">B6N60_01100</name>
</gene>
<keyword evidence="2" id="KW-1185">Reference proteome</keyword>
<organism evidence="1 2">
    <name type="scientific">Richelia sinica FACHB-800</name>
    <dbReference type="NCBI Taxonomy" id="1357546"/>
    <lineage>
        <taxon>Bacteria</taxon>
        <taxon>Bacillati</taxon>
        <taxon>Cyanobacteriota</taxon>
        <taxon>Cyanophyceae</taxon>
        <taxon>Nostocales</taxon>
        <taxon>Nostocaceae</taxon>
        <taxon>Richelia</taxon>
    </lineage>
</organism>
<evidence type="ECO:0000313" key="1">
    <source>
        <dbReference type="EMBL" id="QXE22417.1"/>
    </source>
</evidence>
<dbReference type="KEGG" id="rsin:B6N60_01100"/>
<name>A0A975T5B0_9NOST</name>
<dbReference type="Proteomes" id="UP000683511">
    <property type="component" value="Chromosome"/>
</dbReference>
<evidence type="ECO:0000313" key="2">
    <source>
        <dbReference type="Proteomes" id="UP000683511"/>
    </source>
</evidence>
<sequence length="35" mass="4011">MGLDIINLVLLEDEFHEQARVPLGGIKNQKSKIQY</sequence>
<reference evidence="1" key="1">
    <citation type="submission" date="2017-04" db="EMBL/GenBank/DDBJ databases">
        <title>Genome deletions in a multicellular cyanobacterial endosymbiont for morphological adaptation in marine diatoms.</title>
        <authorList>
            <person name="Wang Y."/>
            <person name="Gao H."/>
            <person name="Li R."/>
            <person name="Xu X."/>
        </authorList>
    </citation>
    <scope>NUCLEOTIDE SEQUENCE</scope>
    <source>
        <strain evidence="1">FACHB 800</strain>
    </source>
</reference>
<proteinExistence type="predicted"/>